<evidence type="ECO:0000313" key="3">
    <source>
        <dbReference type="Proteomes" id="UP000548326"/>
    </source>
</evidence>
<dbReference type="Proteomes" id="UP000548326">
    <property type="component" value="Unassembled WGS sequence"/>
</dbReference>
<evidence type="ECO:0000313" key="2">
    <source>
        <dbReference type="EMBL" id="MBB6126914.1"/>
    </source>
</evidence>
<dbReference type="Pfam" id="PF13858">
    <property type="entry name" value="DUF4199"/>
    <property type="match status" value="1"/>
</dbReference>
<keyword evidence="1" id="KW-0472">Membrane</keyword>
<keyword evidence="1" id="KW-0812">Transmembrane</keyword>
<keyword evidence="1" id="KW-1133">Transmembrane helix</keyword>
<dbReference type="RefSeq" id="WP_183586041.1">
    <property type="nucleotide sequence ID" value="NZ_JACHCA010000002.1"/>
</dbReference>
<proteinExistence type="predicted"/>
<name>A0A841J865_9SPHI</name>
<sequence>MNNKYPWKQAIITGLIVGIFAIGSFTVADSLNKHFAWGVNTTTIRGLSGLLTLIILGVGIYTGMRSIKRSDSGKLTYGQALLAGCIIALTTGIITALVGFIYCNYINPGYAVYMLSESKKAMIADGKSPAEIAASMPGLRQQWTTGGQMLQALVGQTVCGTVIALIMALFVKSKK</sequence>
<evidence type="ECO:0000256" key="1">
    <source>
        <dbReference type="SAM" id="Phobius"/>
    </source>
</evidence>
<accession>A0A841J865</accession>
<feature type="transmembrane region" description="Helical" evidence="1">
    <location>
        <begin position="75"/>
        <end position="102"/>
    </location>
</feature>
<feature type="transmembrane region" description="Helical" evidence="1">
    <location>
        <begin position="43"/>
        <end position="63"/>
    </location>
</feature>
<dbReference type="AlphaFoldDB" id="A0A841J865"/>
<protein>
    <recommendedName>
        <fullName evidence="4">DUF4199 domain-containing protein</fullName>
    </recommendedName>
</protein>
<organism evidence="2 3">
    <name type="scientific">Mucilaginibacter lappiensis</name>
    <dbReference type="NCBI Taxonomy" id="354630"/>
    <lineage>
        <taxon>Bacteria</taxon>
        <taxon>Pseudomonadati</taxon>
        <taxon>Bacteroidota</taxon>
        <taxon>Sphingobacteriia</taxon>
        <taxon>Sphingobacteriales</taxon>
        <taxon>Sphingobacteriaceae</taxon>
        <taxon>Mucilaginibacter</taxon>
    </lineage>
</organism>
<gene>
    <name evidence="2" type="ORF">HDF22_001019</name>
</gene>
<feature type="transmembrane region" description="Helical" evidence="1">
    <location>
        <begin position="149"/>
        <end position="171"/>
    </location>
</feature>
<feature type="transmembrane region" description="Helical" evidence="1">
    <location>
        <begin position="12"/>
        <end position="31"/>
    </location>
</feature>
<dbReference type="InterPro" id="IPR025250">
    <property type="entry name" value="DUF4199"/>
</dbReference>
<dbReference type="EMBL" id="JACHCA010000002">
    <property type="protein sequence ID" value="MBB6126914.1"/>
    <property type="molecule type" value="Genomic_DNA"/>
</dbReference>
<evidence type="ECO:0008006" key="4">
    <source>
        <dbReference type="Google" id="ProtNLM"/>
    </source>
</evidence>
<reference evidence="2 3" key="1">
    <citation type="submission" date="2020-08" db="EMBL/GenBank/DDBJ databases">
        <title>Genomic Encyclopedia of Type Strains, Phase IV (KMG-V): Genome sequencing to study the core and pangenomes of soil and plant-associated prokaryotes.</title>
        <authorList>
            <person name="Whitman W."/>
        </authorList>
    </citation>
    <scope>NUCLEOTIDE SEQUENCE [LARGE SCALE GENOMIC DNA]</scope>
    <source>
        <strain evidence="2 3">MP601</strain>
    </source>
</reference>
<comment type="caution">
    <text evidence="2">The sequence shown here is derived from an EMBL/GenBank/DDBJ whole genome shotgun (WGS) entry which is preliminary data.</text>
</comment>